<dbReference type="AlphaFoldDB" id="A0A9Q1D892"/>
<evidence type="ECO:0000256" key="2">
    <source>
        <dbReference type="SAM" id="Phobius"/>
    </source>
</evidence>
<feature type="compositionally biased region" description="Polar residues" evidence="1">
    <location>
        <begin position="212"/>
        <end position="222"/>
    </location>
</feature>
<feature type="compositionally biased region" description="Polar residues" evidence="1">
    <location>
        <begin position="374"/>
        <end position="406"/>
    </location>
</feature>
<evidence type="ECO:0000313" key="3">
    <source>
        <dbReference type="EMBL" id="KAJ8261541.1"/>
    </source>
</evidence>
<keyword evidence="2" id="KW-1133">Transmembrane helix</keyword>
<reference evidence="3" key="1">
    <citation type="journal article" date="2023" name="Science">
        <title>Genome structures resolve the early diversification of teleost fishes.</title>
        <authorList>
            <person name="Parey E."/>
            <person name="Louis A."/>
            <person name="Montfort J."/>
            <person name="Bouchez O."/>
            <person name="Roques C."/>
            <person name="Iampietro C."/>
            <person name="Lluch J."/>
            <person name="Castinel A."/>
            <person name="Donnadieu C."/>
            <person name="Desvignes T."/>
            <person name="Floi Bucao C."/>
            <person name="Jouanno E."/>
            <person name="Wen M."/>
            <person name="Mejri S."/>
            <person name="Dirks R."/>
            <person name="Jansen H."/>
            <person name="Henkel C."/>
            <person name="Chen W.J."/>
            <person name="Zahm M."/>
            <person name="Cabau C."/>
            <person name="Klopp C."/>
            <person name="Thompson A.W."/>
            <person name="Robinson-Rechavi M."/>
            <person name="Braasch I."/>
            <person name="Lecointre G."/>
            <person name="Bobe J."/>
            <person name="Postlethwait J.H."/>
            <person name="Berthelot C."/>
            <person name="Roest Crollius H."/>
            <person name="Guiguen Y."/>
        </authorList>
    </citation>
    <scope>NUCLEOTIDE SEQUENCE</scope>
    <source>
        <strain evidence="3">Concon-B</strain>
    </source>
</reference>
<evidence type="ECO:0000256" key="1">
    <source>
        <dbReference type="SAM" id="MobiDB-lite"/>
    </source>
</evidence>
<feature type="transmembrane region" description="Helical" evidence="2">
    <location>
        <begin position="40"/>
        <end position="59"/>
    </location>
</feature>
<feature type="compositionally biased region" description="Low complexity" evidence="1">
    <location>
        <begin position="302"/>
        <end position="324"/>
    </location>
</feature>
<accession>A0A9Q1D892</accession>
<evidence type="ECO:0000313" key="4">
    <source>
        <dbReference type="Proteomes" id="UP001152803"/>
    </source>
</evidence>
<feature type="compositionally biased region" description="Polar residues" evidence="1">
    <location>
        <begin position="178"/>
        <end position="198"/>
    </location>
</feature>
<gene>
    <name evidence="3" type="ORF">COCON_G00172640</name>
</gene>
<dbReference type="EMBL" id="JAFJMO010000012">
    <property type="protein sequence ID" value="KAJ8261541.1"/>
    <property type="molecule type" value="Genomic_DNA"/>
</dbReference>
<comment type="caution">
    <text evidence="3">The sequence shown here is derived from an EMBL/GenBank/DDBJ whole genome shotgun (WGS) entry which is preliminary data.</text>
</comment>
<keyword evidence="2" id="KW-0472">Membrane</keyword>
<feature type="compositionally biased region" description="Low complexity" evidence="1">
    <location>
        <begin position="223"/>
        <end position="245"/>
    </location>
</feature>
<keyword evidence="4" id="KW-1185">Reference proteome</keyword>
<feature type="region of interest" description="Disordered" evidence="1">
    <location>
        <begin position="149"/>
        <end position="480"/>
    </location>
</feature>
<feature type="compositionally biased region" description="Polar residues" evidence="1">
    <location>
        <begin position="246"/>
        <end position="283"/>
    </location>
</feature>
<dbReference type="Proteomes" id="UP001152803">
    <property type="component" value="Unassembled WGS sequence"/>
</dbReference>
<dbReference type="OrthoDB" id="6930401at2759"/>
<feature type="compositionally biased region" description="Polar residues" evidence="1">
    <location>
        <begin position="325"/>
        <end position="362"/>
    </location>
</feature>
<feature type="region of interest" description="Disordered" evidence="1">
    <location>
        <begin position="111"/>
        <end position="130"/>
    </location>
</feature>
<sequence>MRNVPPGWYTFKVKAYNSAGAGPEATLYYRVPVTESACRLIFSTLSAMAFYLIFTIICYQKRNWIKETLFPIIPKPRVPQDLSTPTMFSSQTLDLEKCPYDRVEVFLSNEDSGEVPGEENGWSMCSPDSSSTPLMRCYQQAPSRTSHWCVPQAHPASPSGITSTLLQPPRAPPQPALSSGQYQPQGSAENGPQGSAENGPQGSGQYQPQGSVENGPQGSVENGPQGSGQYQYQPQGSGQYQPQGSAENGPQGSVENGPQGSVENGPQGSAKNGPQGSVENGPQGSALLVDDGYQPQGSVENGPQGSGQYQYQPQGSGQYQPQGSAENGPQGSVENGPQGSVENGPQGSAENGPQGSVENGPQGSALLVDDGYQPQGSVENGPQGSVENGPQGSVENGPQGSATAQLPLQVDDGYQPFPSLSTASPGPGGLDTPTSANSFTFLLGGASVSPASANPVRVNRPLPHRNYTNPTYQPIDYTHM</sequence>
<keyword evidence="2" id="KW-0812">Transmembrane</keyword>
<proteinExistence type="predicted"/>
<feature type="compositionally biased region" description="Low complexity" evidence="1">
    <location>
        <begin position="199"/>
        <end position="211"/>
    </location>
</feature>
<protein>
    <recommendedName>
        <fullName evidence="5">Fibronectin type-III domain-containing protein</fullName>
    </recommendedName>
</protein>
<name>A0A9Q1D892_CONCO</name>
<evidence type="ECO:0008006" key="5">
    <source>
        <dbReference type="Google" id="ProtNLM"/>
    </source>
</evidence>
<organism evidence="3 4">
    <name type="scientific">Conger conger</name>
    <name type="common">Conger eel</name>
    <name type="synonym">Muraena conger</name>
    <dbReference type="NCBI Taxonomy" id="82655"/>
    <lineage>
        <taxon>Eukaryota</taxon>
        <taxon>Metazoa</taxon>
        <taxon>Chordata</taxon>
        <taxon>Craniata</taxon>
        <taxon>Vertebrata</taxon>
        <taxon>Euteleostomi</taxon>
        <taxon>Actinopterygii</taxon>
        <taxon>Neopterygii</taxon>
        <taxon>Teleostei</taxon>
        <taxon>Anguilliformes</taxon>
        <taxon>Congridae</taxon>
        <taxon>Conger</taxon>
    </lineage>
</organism>